<dbReference type="InterPro" id="IPR001099">
    <property type="entry name" value="Chalcone/stilbene_synt_N"/>
</dbReference>
<dbReference type="AlphaFoldDB" id="A0A504JG89"/>
<sequence>MSLVTKPTVIFPEHEVSQDQMVNVLKELFPYHPKWDTVERMIRNTQVDHRNLLSPIDQVITHPGFEYRNKLYKDHGLKMASRVAKQVLDDNKMTPNDIDMLMVVSCTGFLMPSLTSYIISDLGFRPNTKQLPVAQLGCAAGAWALNRAYEYIKAYPDHNVLLLSVEFSSLLFQPEDSKISSLISNCLFGDAVSGCIIKGAYEDGDEGYLIEGIDSFVKKDSDHYIKYDVKSTGFHFGLDKEVMHSIKDVAPIMKGLIKDECEKEINDLDFHLFHTGGRKILDELVSNLDLVEENVSKSRQSLKNHGNIASGVVLDVLNKEFESKTRKNGDTGMMAAFGPGFTAEINHGTWIKN</sequence>
<evidence type="ECO:0000313" key="8">
    <source>
        <dbReference type="Proteomes" id="UP000315540"/>
    </source>
</evidence>
<dbReference type="EMBL" id="VFWZ01000002">
    <property type="protein sequence ID" value="TPN87485.1"/>
    <property type="molecule type" value="Genomic_DNA"/>
</dbReference>
<dbReference type="PIRSF" id="PIRSF000451">
    <property type="entry name" value="PKS_III"/>
    <property type="match status" value="1"/>
</dbReference>
<dbReference type="GO" id="GO:0030639">
    <property type="term" value="P:polyketide biosynthetic process"/>
    <property type="evidence" value="ECO:0007669"/>
    <property type="project" value="TreeGrafter"/>
</dbReference>
<dbReference type="PANTHER" id="PTHR11877">
    <property type="entry name" value="HYDROXYMETHYLGLUTARYL-COA SYNTHASE"/>
    <property type="match status" value="1"/>
</dbReference>
<dbReference type="OrthoDB" id="9786288at2"/>
<evidence type="ECO:0000256" key="3">
    <source>
        <dbReference type="ARBA" id="ARBA00023315"/>
    </source>
</evidence>
<evidence type="ECO:0000256" key="4">
    <source>
        <dbReference type="PIRSR" id="PIRSR000451-1"/>
    </source>
</evidence>
<dbReference type="CDD" id="cd00831">
    <property type="entry name" value="CHS_like"/>
    <property type="match status" value="1"/>
</dbReference>
<accession>A0A504JG89</accession>
<dbReference type="InterPro" id="IPR012328">
    <property type="entry name" value="Chalcone/stilbene_synt_C"/>
</dbReference>
<dbReference type="InterPro" id="IPR011141">
    <property type="entry name" value="Polyketide_synthase_type-III"/>
</dbReference>
<keyword evidence="8" id="KW-1185">Reference proteome</keyword>
<comment type="similarity">
    <text evidence="1">Belongs to the thiolase-like superfamily. Chalcone/stilbene synthases family.</text>
</comment>
<evidence type="ECO:0000313" key="7">
    <source>
        <dbReference type="EMBL" id="TPN87485.1"/>
    </source>
</evidence>
<feature type="active site" description="Acyl-thioester intermediate" evidence="4">
    <location>
        <position position="138"/>
    </location>
</feature>
<protein>
    <submittedName>
        <fullName evidence="7">Type III polyketide synthase</fullName>
    </submittedName>
</protein>
<gene>
    <name evidence="7" type="ORF">FHK87_07845</name>
</gene>
<evidence type="ECO:0000256" key="1">
    <source>
        <dbReference type="ARBA" id="ARBA00005531"/>
    </source>
</evidence>
<dbReference type="InterPro" id="IPR016039">
    <property type="entry name" value="Thiolase-like"/>
</dbReference>
<dbReference type="GO" id="GO:0016747">
    <property type="term" value="F:acyltransferase activity, transferring groups other than amino-acyl groups"/>
    <property type="evidence" value="ECO:0007669"/>
    <property type="project" value="InterPro"/>
</dbReference>
<evidence type="ECO:0000259" key="6">
    <source>
        <dbReference type="Pfam" id="PF02797"/>
    </source>
</evidence>
<dbReference type="Gene3D" id="3.40.47.10">
    <property type="match status" value="2"/>
</dbReference>
<dbReference type="Pfam" id="PF00195">
    <property type="entry name" value="Chal_sti_synt_N"/>
    <property type="match status" value="1"/>
</dbReference>
<evidence type="ECO:0000256" key="2">
    <source>
        <dbReference type="ARBA" id="ARBA00022679"/>
    </source>
</evidence>
<feature type="domain" description="Chalcone/stilbene synthase C-terminal" evidence="6">
    <location>
        <begin position="220"/>
        <end position="344"/>
    </location>
</feature>
<dbReference type="Pfam" id="PF02797">
    <property type="entry name" value="Chal_sti_synt_C"/>
    <property type="match status" value="1"/>
</dbReference>
<reference evidence="7 8" key="1">
    <citation type="submission" date="2019-06" db="EMBL/GenBank/DDBJ databases">
        <authorList>
            <person name="Meng X."/>
        </authorList>
    </citation>
    <scope>NUCLEOTIDE SEQUENCE [LARGE SCALE GENOMIC DNA]</scope>
    <source>
        <strain evidence="7 8">M625</strain>
    </source>
</reference>
<comment type="caution">
    <text evidence="7">The sequence shown here is derived from an EMBL/GenBank/DDBJ whole genome shotgun (WGS) entry which is preliminary data.</text>
</comment>
<organism evidence="7 8">
    <name type="scientific">Aquimarina algicola</name>
    <dbReference type="NCBI Taxonomy" id="2589995"/>
    <lineage>
        <taxon>Bacteria</taxon>
        <taxon>Pseudomonadati</taxon>
        <taxon>Bacteroidota</taxon>
        <taxon>Flavobacteriia</taxon>
        <taxon>Flavobacteriales</taxon>
        <taxon>Flavobacteriaceae</taxon>
        <taxon>Aquimarina</taxon>
    </lineage>
</organism>
<feature type="domain" description="Chalcone/stilbene synthase N-terminal" evidence="5">
    <location>
        <begin position="61"/>
        <end position="197"/>
    </location>
</feature>
<name>A0A504JG89_9FLAO</name>
<keyword evidence="2" id="KW-0808">Transferase</keyword>
<dbReference type="SUPFAM" id="SSF53901">
    <property type="entry name" value="Thiolase-like"/>
    <property type="match status" value="1"/>
</dbReference>
<dbReference type="PANTHER" id="PTHR11877:SF99">
    <property type="entry name" value="1,3,6,8-TETRAHYDROXYNAPHTHALENE SYNTHASE"/>
    <property type="match status" value="1"/>
</dbReference>
<proteinExistence type="inferred from homology"/>
<dbReference type="Proteomes" id="UP000315540">
    <property type="component" value="Unassembled WGS sequence"/>
</dbReference>
<keyword evidence="3" id="KW-0012">Acyltransferase</keyword>
<dbReference type="RefSeq" id="WP_140592127.1">
    <property type="nucleotide sequence ID" value="NZ_VFWZ01000002.1"/>
</dbReference>
<evidence type="ECO:0000259" key="5">
    <source>
        <dbReference type="Pfam" id="PF00195"/>
    </source>
</evidence>